<dbReference type="Gene3D" id="2.60.120.920">
    <property type="match status" value="1"/>
</dbReference>
<reference evidence="1 2" key="1">
    <citation type="submission" date="2024-02" db="EMBL/GenBank/DDBJ databases">
        <authorList>
            <person name="Chen Y."/>
            <person name="Shah S."/>
            <person name="Dougan E. K."/>
            <person name="Thang M."/>
            <person name="Chan C."/>
        </authorList>
    </citation>
    <scope>NUCLEOTIDE SEQUENCE [LARGE SCALE GENOMIC DNA]</scope>
</reference>
<dbReference type="InterPro" id="IPR022074">
    <property type="entry name" value="DUF3626"/>
</dbReference>
<sequence length="543" mass="61074">MASRSRNRNFMKDYQENHVGFNRRFRRCGSSVLLRGKISLTEFQDFVGRMGGAPLFALGWIQLKMVQTLFEQRRKRIAEGRRDAASFAGVAVGARVQAHYWVGVKPDRRKSEQPAEAIVMGVHYTGDQERERDIACAPQLEVQLQFLRQDPQTLMPAKLTCVPSHWIISSEEDAQVAEALREVGIHEEDQPFWDAVFPASEMQEVCRLTQCQRRALAQVRAQATASHQAAYDNVLERFQALGYEDKELQAVLSWVQDLAPVIIHVHLDTVGRFLESDEYYRSQFETKTSCGALDDDNGIRIRWERDLFGDAYEDATPFERCKYGALNVTRIDLHQPFLVREFVFAVEDFEVTNDFEGCKSACQYGDSYLVLKDVRLRCTFASTDSGGIEGSRLAVLDKYAHVLAEYADDEITGLVEVATAPPPRPVEEVPRLLRGKTENSTVEWVTFGFPQLIRKEGCFFFEVELMEGCSLPQVGLASEQFHCFPGVESNSGIGDDEYSCGVDGLHGACLKRPGQESWSVLGFGLKSGLTMHLCTTKDGGGSR</sequence>
<dbReference type="Proteomes" id="UP001642484">
    <property type="component" value="Unassembled WGS sequence"/>
</dbReference>
<evidence type="ECO:0000313" key="2">
    <source>
        <dbReference type="Proteomes" id="UP001642484"/>
    </source>
</evidence>
<dbReference type="InterPro" id="IPR043136">
    <property type="entry name" value="B30.2/SPRY_sf"/>
</dbReference>
<protein>
    <submittedName>
        <fullName evidence="1">Uncharacterized protein</fullName>
    </submittedName>
</protein>
<accession>A0ABP0RQ74</accession>
<keyword evidence="2" id="KW-1185">Reference proteome</keyword>
<organism evidence="1 2">
    <name type="scientific">Durusdinium trenchii</name>
    <dbReference type="NCBI Taxonomy" id="1381693"/>
    <lineage>
        <taxon>Eukaryota</taxon>
        <taxon>Sar</taxon>
        <taxon>Alveolata</taxon>
        <taxon>Dinophyceae</taxon>
        <taxon>Suessiales</taxon>
        <taxon>Symbiodiniaceae</taxon>
        <taxon>Durusdinium</taxon>
    </lineage>
</organism>
<comment type="caution">
    <text evidence="1">The sequence shown here is derived from an EMBL/GenBank/DDBJ whole genome shotgun (WGS) entry which is preliminary data.</text>
</comment>
<proteinExistence type="predicted"/>
<gene>
    <name evidence="1" type="ORF">CCMP2556_LOCUS47785</name>
</gene>
<name>A0ABP0RQ74_9DINO</name>
<dbReference type="Pfam" id="PF12294">
    <property type="entry name" value="DUF3626"/>
    <property type="match status" value="1"/>
</dbReference>
<dbReference type="EMBL" id="CAXAMN010026217">
    <property type="protein sequence ID" value="CAK9101336.1"/>
    <property type="molecule type" value="Genomic_DNA"/>
</dbReference>
<evidence type="ECO:0000313" key="1">
    <source>
        <dbReference type="EMBL" id="CAK9101336.1"/>
    </source>
</evidence>